<feature type="region of interest" description="Disordered" evidence="2">
    <location>
        <begin position="26"/>
        <end position="83"/>
    </location>
</feature>
<reference evidence="4 5" key="1">
    <citation type="submission" date="2019-09" db="EMBL/GenBank/DDBJ databases">
        <title>Bird 10,000 Genomes (B10K) Project - Family phase.</title>
        <authorList>
            <person name="Zhang G."/>
        </authorList>
    </citation>
    <scope>NUCLEOTIDE SEQUENCE [LARGE SCALE GENOMIC DNA]</scope>
    <source>
        <strain evidence="4">B10K-DU-002-14</strain>
        <tissue evidence="4">Muscle</tissue>
    </source>
</reference>
<evidence type="ECO:0000259" key="3">
    <source>
        <dbReference type="Pfam" id="PF15255"/>
    </source>
</evidence>
<dbReference type="Proteomes" id="UP000586634">
    <property type="component" value="Unassembled WGS sequence"/>
</dbReference>
<feature type="compositionally biased region" description="Basic residues" evidence="2">
    <location>
        <begin position="161"/>
        <end position="178"/>
    </location>
</feature>
<feature type="non-terminal residue" evidence="4">
    <location>
        <position position="374"/>
    </location>
</feature>
<protein>
    <submittedName>
        <fullName evidence="4">CPZIP protein</fullName>
    </submittedName>
</protein>
<dbReference type="PANTHER" id="PTHR21669:SF2">
    <property type="entry name" value="CAPZ-INTERACTING PROTEIN"/>
    <property type="match status" value="1"/>
</dbReference>
<accession>A0A7L1HDS5</accession>
<dbReference type="InterPro" id="IPR029341">
    <property type="entry name" value="FAM21/CAPZIP"/>
</dbReference>
<keyword evidence="1" id="KW-0597">Phosphoprotein</keyword>
<feature type="compositionally biased region" description="Polar residues" evidence="2">
    <location>
        <begin position="138"/>
        <end position="157"/>
    </location>
</feature>
<dbReference type="GO" id="GO:0042147">
    <property type="term" value="P:retrograde transport, endosome to Golgi"/>
    <property type="evidence" value="ECO:0007669"/>
    <property type="project" value="TreeGrafter"/>
</dbReference>
<feature type="compositionally biased region" description="Basic and acidic residues" evidence="2">
    <location>
        <begin position="199"/>
        <end position="253"/>
    </location>
</feature>
<dbReference type="GO" id="GO:0005769">
    <property type="term" value="C:early endosome"/>
    <property type="evidence" value="ECO:0007669"/>
    <property type="project" value="TreeGrafter"/>
</dbReference>
<evidence type="ECO:0000256" key="2">
    <source>
        <dbReference type="SAM" id="MobiDB-lite"/>
    </source>
</evidence>
<feature type="compositionally biased region" description="Basic and acidic residues" evidence="2">
    <location>
        <begin position="58"/>
        <end position="70"/>
    </location>
</feature>
<dbReference type="GO" id="GO:1905394">
    <property type="term" value="F:retromer complex binding"/>
    <property type="evidence" value="ECO:0007669"/>
    <property type="project" value="TreeGrafter"/>
</dbReference>
<evidence type="ECO:0000313" key="5">
    <source>
        <dbReference type="Proteomes" id="UP000586634"/>
    </source>
</evidence>
<feature type="compositionally biased region" description="Polar residues" evidence="2">
    <location>
        <begin position="362"/>
        <end position="374"/>
    </location>
</feature>
<dbReference type="GO" id="GO:0005829">
    <property type="term" value="C:cytosol"/>
    <property type="evidence" value="ECO:0007669"/>
    <property type="project" value="GOC"/>
</dbReference>
<evidence type="ECO:0000313" key="4">
    <source>
        <dbReference type="EMBL" id="NXN24080.1"/>
    </source>
</evidence>
<dbReference type="GO" id="GO:0003009">
    <property type="term" value="P:skeletal muscle contraction"/>
    <property type="evidence" value="ECO:0007669"/>
    <property type="project" value="TreeGrafter"/>
</dbReference>
<feature type="region of interest" description="Disordered" evidence="2">
    <location>
        <begin position="103"/>
        <end position="374"/>
    </location>
</feature>
<feature type="compositionally biased region" description="Basic and acidic residues" evidence="2">
    <location>
        <begin position="308"/>
        <end position="331"/>
    </location>
</feature>
<dbReference type="GO" id="GO:0036010">
    <property type="term" value="P:protein localization to endosome"/>
    <property type="evidence" value="ECO:0007669"/>
    <property type="project" value="TreeGrafter"/>
</dbReference>
<sequence>CQNRPAETNSEVDKSASPSVAQLAGKFKEQAASITGKEVPPHKPTRRKPPCSLPLYSHKAETSDNDEQKRSPTACSIPKVKVKSSPMIEKLQANLAFAPAALLPGASPKSPGLKALVSPFSTPPSTPSSPGIQSQPSEVNETPVSFDQPPEGTQLQFYNKVRTRGSIKRRPPSRRFRRSLSDYGDGEDLGVNITSPENGAKEDGDEVFRPKGKAEEVETGSKEQKKQTGSDEKPPPRKESSRSEDEEKGEKQAEQMTPCKSNTGNTKEEEVCFDAPGQEDSPQPPSGNKEEKMCEGSQGEEQQGTACEQEKEDKEKEEAKTEAESEVKETSESTDAQRMSDTEETPPAPEPLQDAVDLETANEASTSATQDQAT</sequence>
<dbReference type="GO" id="GO:0071203">
    <property type="term" value="C:WASH complex"/>
    <property type="evidence" value="ECO:0007669"/>
    <property type="project" value="TreeGrafter"/>
</dbReference>
<keyword evidence="5" id="KW-1185">Reference proteome</keyword>
<dbReference type="AlphaFoldDB" id="A0A7L1HDS5"/>
<dbReference type="EMBL" id="VXBJ01002088">
    <property type="protein sequence ID" value="NXN24080.1"/>
    <property type="molecule type" value="Genomic_DNA"/>
</dbReference>
<name>A0A7L1HDS5_9CHAR</name>
<gene>
    <name evidence="4" type="primary">Rcsd1_0</name>
    <name evidence="4" type="ORF">NYCSEM_R10420</name>
</gene>
<proteinExistence type="predicted"/>
<evidence type="ECO:0000256" key="1">
    <source>
        <dbReference type="ARBA" id="ARBA00022553"/>
    </source>
</evidence>
<dbReference type="GO" id="GO:0051015">
    <property type="term" value="F:actin filament binding"/>
    <property type="evidence" value="ECO:0007669"/>
    <property type="project" value="TreeGrafter"/>
</dbReference>
<feature type="domain" description="FAM21/CAPZIP" evidence="3">
    <location>
        <begin position="82"/>
        <end position="180"/>
    </location>
</feature>
<dbReference type="GO" id="GO:1901981">
    <property type="term" value="F:phosphatidylinositol phosphate binding"/>
    <property type="evidence" value="ECO:0007669"/>
    <property type="project" value="TreeGrafter"/>
</dbReference>
<organism evidence="4 5">
    <name type="scientific">Nycticryphes semicollaris</name>
    <dbReference type="NCBI Taxonomy" id="227226"/>
    <lineage>
        <taxon>Eukaryota</taxon>
        <taxon>Metazoa</taxon>
        <taxon>Chordata</taxon>
        <taxon>Craniata</taxon>
        <taxon>Vertebrata</taxon>
        <taxon>Euteleostomi</taxon>
        <taxon>Archelosauria</taxon>
        <taxon>Archosauria</taxon>
        <taxon>Dinosauria</taxon>
        <taxon>Saurischia</taxon>
        <taxon>Theropoda</taxon>
        <taxon>Coelurosauria</taxon>
        <taxon>Aves</taxon>
        <taxon>Neognathae</taxon>
        <taxon>Neoaves</taxon>
        <taxon>Charadriiformes</taxon>
        <taxon>Rostratulidae</taxon>
        <taxon>Nycticryphes</taxon>
    </lineage>
</organism>
<comment type="caution">
    <text evidence="4">The sequence shown here is derived from an EMBL/GenBank/DDBJ whole genome shotgun (WGS) entry which is preliminary data.</text>
</comment>
<dbReference type="PANTHER" id="PTHR21669">
    <property type="entry name" value="CAPZ-INTERACTING PROTEIN AND RELATED PROTEINS"/>
    <property type="match status" value="1"/>
</dbReference>
<dbReference type="OrthoDB" id="9450049at2759"/>
<feature type="compositionally biased region" description="Polar residues" evidence="2">
    <location>
        <begin position="254"/>
        <end position="265"/>
    </location>
</feature>
<dbReference type="Pfam" id="PF15255">
    <property type="entry name" value="CAP-ZIP_m"/>
    <property type="match status" value="1"/>
</dbReference>
<feature type="compositionally biased region" description="Low complexity" evidence="2">
    <location>
        <begin position="128"/>
        <end position="137"/>
    </location>
</feature>
<feature type="non-terminal residue" evidence="4">
    <location>
        <position position="1"/>
    </location>
</feature>